<proteinExistence type="inferred from homology"/>
<dbReference type="InterPro" id="IPR008753">
    <property type="entry name" value="Peptidase_M13_N"/>
</dbReference>
<comment type="cofactor">
    <cofactor evidence="1">
        <name>Zn(2+)</name>
        <dbReference type="ChEBI" id="CHEBI:29105"/>
    </cofactor>
</comment>
<dbReference type="Gene3D" id="3.40.390.10">
    <property type="entry name" value="Collagenase (Catalytic Domain)"/>
    <property type="match status" value="1"/>
</dbReference>
<keyword evidence="6" id="KW-0862">Zinc</keyword>
<keyword evidence="7" id="KW-0482">Metalloprotease</keyword>
<keyword evidence="9" id="KW-0472">Membrane</keyword>
<evidence type="ECO:0008006" key="14">
    <source>
        <dbReference type="Google" id="ProtNLM"/>
    </source>
</evidence>
<sequence>MPPNSSDRTPLLGEVDESHTQRGTLSRARARLSQIEHASSLSIRDIVLMLACLALVILGLCILIKYDDRRILQEICITRDCVKTASRLLSALDESVDPCDDFYAFATGGWQKSHTIPTNKSEVSVFDDVSLEVERVVHDLATRPIDPKLPSGDQDNLAKLHTWYTACLDVDAQNTQGEQPLVAVVHELMRLPTHTSQLAWMHAHALDTWFQVSISGDPGSAPRSATPFFASASLGLPDKSYYANNKTAKKYTELVDAGLQRLVDAGISSLRGVQASHVVELETALANAAPSAAESNDPIATYHPMAPEELALQVPSIDWPTYWATLSPVHPSRVILASPSYMRAVDALLSSTSEHVRLAYAAWTLVRTMGLSLGPHVPLRQPAERLYHMVHGVASKVREKREPLCAASASASLGHLVGRYYVQEALPTPSVPQVARIAEAIRSAFLRRLFDLPWLDAKTKRAAVAKASAISFRIAQPQTPDLLQASDIAAWYSDLNVTHSLFDNEWRAQAWRVHKAYSYVGGELNRGALGNLVPTDVKAEYVPAFNEMDLAAGILQPPFFDANWPMYLKFGAIGSIAGHELSHAFDPHGRLYNSQGLLSDWWTNATAHAFVEQQKCIERQYAEYWVDDGHGHREYVDSRFTVGEDVADAAGIAQSFRAWKHILDNGGIRIFEQNQLLPGLAHYTQEQLFFVAFAHLWASLVRPAEQVRRIRTDPHSPARFRVNGALSNMPSFAEAFGCKPRHHPMVRSGRNRCDIW</sequence>
<keyword evidence="5" id="KW-0378">Hydrolase</keyword>
<keyword evidence="9" id="KW-1133">Transmembrane helix</keyword>
<dbReference type="GeneID" id="5856897"/>
<dbReference type="VEuPathDB" id="FungiDB:MGL_0366"/>
<evidence type="ECO:0000259" key="10">
    <source>
        <dbReference type="Pfam" id="PF01431"/>
    </source>
</evidence>
<evidence type="ECO:0000256" key="9">
    <source>
        <dbReference type="SAM" id="Phobius"/>
    </source>
</evidence>
<dbReference type="CDD" id="cd08662">
    <property type="entry name" value="M13"/>
    <property type="match status" value="1"/>
</dbReference>
<dbReference type="PANTHER" id="PTHR11733">
    <property type="entry name" value="ZINC METALLOPROTEASE FAMILY M13 NEPRILYSIN-RELATED"/>
    <property type="match status" value="1"/>
</dbReference>
<feature type="domain" description="Peptidase M13 N-terminal" evidence="11">
    <location>
        <begin position="98"/>
        <end position="477"/>
    </location>
</feature>
<gene>
    <name evidence="12" type="ORF">MGL_0366</name>
</gene>
<name>A8PT46_MALGO</name>
<dbReference type="OMA" id="FGWAQVW"/>
<evidence type="ECO:0000256" key="7">
    <source>
        <dbReference type="ARBA" id="ARBA00023049"/>
    </source>
</evidence>
<dbReference type="KEGG" id="mgl:MGL_0366"/>
<evidence type="ECO:0000256" key="1">
    <source>
        <dbReference type="ARBA" id="ARBA00001947"/>
    </source>
</evidence>
<dbReference type="EMBL" id="AAYY01000001">
    <property type="protein sequence ID" value="EDP45377.1"/>
    <property type="molecule type" value="Genomic_DNA"/>
</dbReference>
<evidence type="ECO:0000313" key="13">
    <source>
        <dbReference type="Proteomes" id="UP000008837"/>
    </source>
</evidence>
<dbReference type="STRING" id="425265.A8PT46"/>
<evidence type="ECO:0000256" key="8">
    <source>
        <dbReference type="SAM" id="MobiDB-lite"/>
    </source>
</evidence>
<evidence type="ECO:0000256" key="5">
    <source>
        <dbReference type="ARBA" id="ARBA00022801"/>
    </source>
</evidence>
<evidence type="ECO:0000259" key="11">
    <source>
        <dbReference type="Pfam" id="PF05649"/>
    </source>
</evidence>
<dbReference type="AlphaFoldDB" id="A8PT46"/>
<reference evidence="12 13" key="1">
    <citation type="journal article" date="2007" name="Proc. Natl. Acad. Sci. U.S.A.">
        <title>Dandruff-associated Malassezia genomes reveal convergent and divergent virulence traits shared with plant and human fungal pathogens.</title>
        <authorList>
            <person name="Xu J."/>
            <person name="Saunders C.W."/>
            <person name="Hu P."/>
            <person name="Grant R.A."/>
            <person name="Boekhout T."/>
            <person name="Kuramae E.E."/>
            <person name="Kronstad J.W."/>
            <person name="Deangelis Y.M."/>
            <person name="Reeder N.L."/>
            <person name="Johnstone K.R."/>
            <person name="Leland M."/>
            <person name="Fieno A.M."/>
            <person name="Begley W.M."/>
            <person name="Sun Y."/>
            <person name="Lacey M.P."/>
            <person name="Chaudhary T."/>
            <person name="Keough T."/>
            <person name="Chu L."/>
            <person name="Sears R."/>
            <person name="Yuan B."/>
            <person name="Dawson T.L.Jr."/>
        </authorList>
    </citation>
    <scope>NUCLEOTIDE SEQUENCE [LARGE SCALE GENOMIC DNA]</scope>
    <source>
        <strain evidence="13">ATCC MYA-4612 / CBS 7966</strain>
    </source>
</reference>
<keyword evidence="4" id="KW-0479">Metal-binding</keyword>
<dbReference type="PRINTS" id="PR00786">
    <property type="entry name" value="NEPRILYSIN"/>
</dbReference>
<keyword evidence="13" id="KW-1185">Reference proteome</keyword>
<dbReference type="InterPro" id="IPR024079">
    <property type="entry name" value="MetalloPept_cat_dom_sf"/>
</dbReference>
<protein>
    <recommendedName>
        <fullName evidence="14">Endothelin-converting enzyme 1</fullName>
    </recommendedName>
</protein>
<dbReference type="GO" id="GO:0005886">
    <property type="term" value="C:plasma membrane"/>
    <property type="evidence" value="ECO:0007669"/>
    <property type="project" value="TreeGrafter"/>
</dbReference>
<feature type="region of interest" description="Disordered" evidence="8">
    <location>
        <begin position="1"/>
        <end position="20"/>
    </location>
</feature>
<comment type="caution">
    <text evidence="12">The sequence shown here is derived from an EMBL/GenBank/DDBJ whole genome shotgun (WGS) entry which is preliminary data.</text>
</comment>
<comment type="similarity">
    <text evidence="2">Belongs to the peptidase M13 family.</text>
</comment>
<evidence type="ECO:0000256" key="3">
    <source>
        <dbReference type="ARBA" id="ARBA00022670"/>
    </source>
</evidence>
<evidence type="ECO:0000256" key="2">
    <source>
        <dbReference type="ARBA" id="ARBA00007357"/>
    </source>
</evidence>
<dbReference type="OrthoDB" id="6475849at2759"/>
<dbReference type="InterPro" id="IPR000718">
    <property type="entry name" value="Peptidase_M13"/>
</dbReference>
<dbReference type="SUPFAM" id="SSF55486">
    <property type="entry name" value="Metalloproteases ('zincins'), catalytic domain"/>
    <property type="match status" value="1"/>
</dbReference>
<dbReference type="GO" id="GO:0046872">
    <property type="term" value="F:metal ion binding"/>
    <property type="evidence" value="ECO:0007669"/>
    <property type="project" value="UniProtKB-KW"/>
</dbReference>
<dbReference type="Pfam" id="PF01431">
    <property type="entry name" value="Peptidase_M13"/>
    <property type="match status" value="1"/>
</dbReference>
<dbReference type="PROSITE" id="PS51885">
    <property type="entry name" value="NEPRILYSIN"/>
    <property type="match status" value="1"/>
</dbReference>
<dbReference type="Pfam" id="PF05649">
    <property type="entry name" value="Peptidase_M13_N"/>
    <property type="match status" value="1"/>
</dbReference>
<keyword evidence="9" id="KW-0812">Transmembrane</keyword>
<dbReference type="GO" id="GO:0004222">
    <property type="term" value="F:metalloendopeptidase activity"/>
    <property type="evidence" value="ECO:0007669"/>
    <property type="project" value="InterPro"/>
</dbReference>
<dbReference type="InterPro" id="IPR018497">
    <property type="entry name" value="Peptidase_M13_C"/>
</dbReference>
<accession>A8PT46</accession>
<organism evidence="12 13">
    <name type="scientific">Malassezia globosa (strain ATCC MYA-4612 / CBS 7966)</name>
    <name type="common">Dandruff-associated fungus</name>
    <dbReference type="NCBI Taxonomy" id="425265"/>
    <lineage>
        <taxon>Eukaryota</taxon>
        <taxon>Fungi</taxon>
        <taxon>Dikarya</taxon>
        <taxon>Basidiomycota</taxon>
        <taxon>Ustilaginomycotina</taxon>
        <taxon>Malasseziomycetes</taxon>
        <taxon>Malasseziales</taxon>
        <taxon>Malasseziaceae</taxon>
        <taxon>Malassezia</taxon>
    </lineage>
</organism>
<dbReference type="InParanoid" id="A8PT46"/>
<evidence type="ECO:0000256" key="4">
    <source>
        <dbReference type="ARBA" id="ARBA00022723"/>
    </source>
</evidence>
<evidence type="ECO:0000256" key="6">
    <source>
        <dbReference type="ARBA" id="ARBA00022833"/>
    </source>
</evidence>
<dbReference type="Gene3D" id="1.10.1380.10">
    <property type="entry name" value="Neutral endopeptidase , domain2"/>
    <property type="match status" value="1"/>
</dbReference>
<keyword evidence="3" id="KW-0645">Protease</keyword>
<dbReference type="RefSeq" id="XP_001732591.1">
    <property type="nucleotide sequence ID" value="XM_001732539.1"/>
</dbReference>
<dbReference type="InterPro" id="IPR042089">
    <property type="entry name" value="Peptidase_M13_dom_2"/>
</dbReference>
<dbReference type="GO" id="GO:0016485">
    <property type="term" value="P:protein processing"/>
    <property type="evidence" value="ECO:0007669"/>
    <property type="project" value="TreeGrafter"/>
</dbReference>
<feature type="domain" description="Peptidase M13 C-terminal" evidence="10">
    <location>
        <begin position="540"/>
        <end position="753"/>
    </location>
</feature>
<dbReference type="PANTHER" id="PTHR11733:SF167">
    <property type="entry name" value="FI17812P1-RELATED"/>
    <property type="match status" value="1"/>
</dbReference>
<dbReference type="Proteomes" id="UP000008837">
    <property type="component" value="Unassembled WGS sequence"/>
</dbReference>
<feature type="transmembrane region" description="Helical" evidence="9">
    <location>
        <begin position="46"/>
        <end position="66"/>
    </location>
</feature>
<evidence type="ECO:0000313" key="12">
    <source>
        <dbReference type="EMBL" id="EDP45377.1"/>
    </source>
</evidence>